<keyword evidence="9" id="KW-1185">Reference proteome</keyword>
<evidence type="ECO:0000313" key="8">
    <source>
        <dbReference type="EMBL" id="NCI49767.1"/>
    </source>
</evidence>
<protein>
    <submittedName>
        <fullName evidence="8">RNA polymerase sigma factor</fullName>
    </submittedName>
</protein>
<dbReference type="Gene3D" id="1.10.1740.10">
    <property type="match status" value="1"/>
</dbReference>
<dbReference type="InterPro" id="IPR013325">
    <property type="entry name" value="RNA_pol_sigma_r2"/>
</dbReference>
<accession>A0ABW9ZVK5</accession>
<dbReference type="SUPFAM" id="SSF88946">
    <property type="entry name" value="Sigma2 domain of RNA polymerase sigma factors"/>
    <property type="match status" value="1"/>
</dbReference>
<name>A0ABW9ZVK5_9BACT</name>
<dbReference type="PANTHER" id="PTHR43133">
    <property type="entry name" value="RNA POLYMERASE ECF-TYPE SIGMA FACTO"/>
    <property type="match status" value="1"/>
</dbReference>
<keyword evidence="5" id="KW-0804">Transcription</keyword>
<organism evidence="8 9">
    <name type="scientific">Sediminibacterium roseum</name>
    <dbReference type="NCBI Taxonomy" id="1978412"/>
    <lineage>
        <taxon>Bacteria</taxon>
        <taxon>Pseudomonadati</taxon>
        <taxon>Bacteroidota</taxon>
        <taxon>Chitinophagia</taxon>
        <taxon>Chitinophagales</taxon>
        <taxon>Chitinophagaceae</taxon>
        <taxon>Sediminibacterium</taxon>
    </lineage>
</organism>
<dbReference type="Gene3D" id="1.10.10.10">
    <property type="entry name" value="Winged helix-like DNA-binding domain superfamily/Winged helix DNA-binding domain"/>
    <property type="match status" value="1"/>
</dbReference>
<keyword evidence="3" id="KW-0731">Sigma factor</keyword>
<dbReference type="SUPFAM" id="SSF88659">
    <property type="entry name" value="Sigma3 and sigma4 domains of RNA polymerase sigma factors"/>
    <property type="match status" value="1"/>
</dbReference>
<dbReference type="InterPro" id="IPR007627">
    <property type="entry name" value="RNA_pol_sigma70_r2"/>
</dbReference>
<evidence type="ECO:0000259" key="7">
    <source>
        <dbReference type="Pfam" id="PF08281"/>
    </source>
</evidence>
<comment type="caution">
    <text evidence="8">The sequence shown here is derived from an EMBL/GenBank/DDBJ whole genome shotgun (WGS) entry which is preliminary data.</text>
</comment>
<dbReference type="EMBL" id="JAACJS010000011">
    <property type="protein sequence ID" value="NCI49767.1"/>
    <property type="molecule type" value="Genomic_DNA"/>
</dbReference>
<feature type="domain" description="RNA polymerase sigma factor 70 region 4 type 2" evidence="7">
    <location>
        <begin position="123"/>
        <end position="172"/>
    </location>
</feature>
<evidence type="ECO:0000256" key="2">
    <source>
        <dbReference type="ARBA" id="ARBA00023015"/>
    </source>
</evidence>
<keyword evidence="2" id="KW-0805">Transcription regulation</keyword>
<dbReference type="PANTHER" id="PTHR43133:SF8">
    <property type="entry name" value="RNA POLYMERASE SIGMA FACTOR HI_1459-RELATED"/>
    <property type="match status" value="1"/>
</dbReference>
<dbReference type="Pfam" id="PF04542">
    <property type="entry name" value="Sigma70_r2"/>
    <property type="match status" value="1"/>
</dbReference>
<evidence type="ECO:0000256" key="5">
    <source>
        <dbReference type="ARBA" id="ARBA00023163"/>
    </source>
</evidence>
<evidence type="ECO:0000313" key="9">
    <source>
        <dbReference type="Proteomes" id="UP000753802"/>
    </source>
</evidence>
<feature type="domain" description="RNA polymerase sigma-70 region 2" evidence="6">
    <location>
        <begin position="27"/>
        <end position="93"/>
    </location>
</feature>
<evidence type="ECO:0000256" key="1">
    <source>
        <dbReference type="ARBA" id="ARBA00010641"/>
    </source>
</evidence>
<dbReference type="InterPro" id="IPR036388">
    <property type="entry name" value="WH-like_DNA-bd_sf"/>
</dbReference>
<proteinExistence type="inferred from homology"/>
<dbReference type="InterPro" id="IPR039425">
    <property type="entry name" value="RNA_pol_sigma-70-like"/>
</dbReference>
<reference evidence="8 9" key="1">
    <citation type="submission" date="2020-01" db="EMBL/GenBank/DDBJ databases">
        <title>Genome analysis.</title>
        <authorList>
            <person name="Wu S."/>
            <person name="Wang G."/>
        </authorList>
    </citation>
    <scope>NUCLEOTIDE SEQUENCE [LARGE SCALE GENOMIC DNA]</scope>
    <source>
        <strain evidence="8 9">SYL130</strain>
    </source>
</reference>
<evidence type="ECO:0000259" key="6">
    <source>
        <dbReference type="Pfam" id="PF04542"/>
    </source>
</evidence>
<comment type="similarity">
    <text evidence="1">Belongs to the sigma-70 factor family. ECF subfamily.</text>
</comment>
<evidence type="ECO:0000256" key="4">
    <source>
        <dbReference type="ARBA" id="ARBA00023125"/>
    </source>
</evidence>
<dbReference type="InterPro" id="IPR013249">
    <property type="entry name" value="RNA_pol_sigma70_r4_t2"/>
</dbReference>
<dbReference type="InterPro" id="IPR014284">
    <property type="entry name" value="RNA_pol_sigma-70_dom"/>
</dbReference>
<dbReference type="InterPro" id="IPR013324">
    <property type="entry name" value="RNA_pol_sigma_r3/r4-like"/>
</dbReference>
<sequence>MHHISSLISGCCKNDRNSQRDLYHWLYDYAMKICYRYVSRQEEAEELANESFIKLFKNIQQFDGTRGGETEALLKGWFKRIVVNTCIDHLRRTHLKLVSQEINEEGETFADSQESGIDKLMYLEIIDAIKKLTPVYRTVFNLFVIEGFSHEEIAKQLGISVGASKSNLSKARHNLRKIITEQTEYKLYA</sequence>
<evidence type="ECO:0000256" key="3">
    <source>
        <dbReference type="ARBA" id="ARBA00023082"/>
    </source>
</evidence>
<dbReference type="Pfam" id="PF08281">
    <property type="entry name" value="Sigma70_r4_2"/>
    <property type="match status" value="1"/>
</dbReference>
<dbReference type="Proteomes" id="UP000753802">
    <property type="component" value="Unassembled WGS sequence"/>
</dbReference>
<dbReference type="CDD" id="cd06171">
    <property type="entry name" value="Sigma70_r4"/>
    <property type="match status" value="1"/>
</dbReference>
<gene>
    <name evidence="8" type="ORF">GWC95_07530</name>
</gene>
<keyword evidence="4" id="KW-0238">DNA-binding</keyword>
<dbReference type="NCBIfam" id="TIGR02937">
    <property type="entry name" value="sigma70-ECF"/>
    <property type="match status" value="1"/>
</dbReference>